<dbReference type="EnsemblPlants" id="OB09G21980.1">
    <property type="protein sequence ID" value="OB09G21980.1"/>
    <property type="gene ID" value="OB09G21980"/>
</dbReference>
<dbReference type="AlphaFoldDB" id="J3MYW9"/>
<dbReference type="Proteomes" id="UP000006038">
    <property type="component" value="Chromosome 9"/>
</dbReference>
<name>J3MYW9_ORYBR</name>
<reference evidence="1" key="1">
    <citation type="journal article" date="2013" name="Nat. Commun.">
        <title>Whole-genome sequencing of Oryza brachyantha reveals mechanisms underlying Oryza genome evolution.</title>
        <authorList>
            <person name="Chen J."/>
            <person name="Huang Q."/>
            <person name="Gao D."/>
            <person name="Wang J."/>
            <person name="Lang Y."/>
            <person name="Liu T."/>
            <person name="Li B."/>
            <person name="Bai Z."/>
            <person name="Luis Goicoechea J."/>
            <person name="Liang C."/>
            <person name="Chen C."/>
            <person name="Zhang W."/>
            <person name="Sun S."/>
            <person name="Liao Y."/>
            <person name="Zhang X."/>
            <person name="Yang L."/>
            <person name="Song C."/>
            <person name="Wang M."/>
            <person name="Shi J."/>
            <person name="Liu G."/>
            <person name="Liu J."/>
            <person name="Zhou H."/>
            <person name="Zhou W."/>
            <person name="Yu Q."/>
            <person name="An N."/>
            <person name="Chen Y."/>
            <person name="Cai Q."/>
            <person name="Wang B."/>
            <person name="Liu B."/>
            <person name="Min J."/>
            <person name="Huang Y."/>
            <person name="Wu H."/>
            <person name="Li Z."/>
            <person name="Zhang Y."/>
            <person name="Yin Y."/>
            <person name="Song W."/>
            <person name="Jiang J."/>
            <person name="Jackson S.A."/>
            <person name="Wing R.A."/>
            <person name="Wang J."/>
            <person name="Chen M."/>
        </authorList>
    </citation>
    <scope>NUCLEOTIDE SEQUENCE [LARGE SCALE GENOMIC DNA]</scope>
    <source>
        <strain evidence="1">cv. IRGC 101232</strain>
    </source>
</reference>
<reference evidence="1" key="2">
    <citation type="submission" date="2013-04" db="UniProtKB">
        <authorList>
            <consortium name="EnsemblPlants"/>
        </authorList>
    </citation>
    <scope>IDENTIFICATION</scope>
</reference>
<accession>J3MYW9</accession>
<proteinExistence type="predicted"/>
<evidence type="ECO:0000313" key="2">
    <source>
        <dbReference type="Proteomes" id="UP000006038"/>
    </source>
</evidence>
<evidence type="ECO:0000313" key="1">
    <source>
        <dbReference type="EnsemblPlants" id="OB09G21980.1"/>
    </source>
</evidence>
<protein>
    <submittedName>
        <fullName evidence="1">Uncharacterized protein</fullName>
    </submittedName>
</protein>
<organism evidence="1">
    <name type="scientific">Oryza brachyantha</name>
    <name type="common">malo sina</name>
    <dbReference type="NCBI Taxonomy" id="4533"/>
    <lineage>
        <taxon>Eukaryota</taxon>
        <taxon>Viridiplantae</taxon>
        <taxon>Streptophyta</taxon>
        <taxon>Embryophyta</taxon>
        <taxon>Tracheophyta</taxon>
        <taxon>Spermatophyta</taxon>
        <taxon>Magnoliopsida</taxon>
        <taxon>Liliopsida</taxon>
        <taxon>Poales</taxon>
        <taxon>Poaceae</taxon>
        <taxon>BOP clade</taxon>
        <taxon>Oryzoideae</taxon>
        <taxon>Oryzeae</taxon>
        <taxon>Oryzinae</taxon>
        <taxon>Oryza</taxon>
    </lineage>
</organism>
<dbReference type="Gramene" id="OB09G21980.1">
    <property type="protein sequence ID" value="OB09G21980.1"/>
    <property type="gene ID" value="OB09G21980"/>
</dbReference>
<keyword evidence="2" id="KW-1185">Reference proteome</keyword>
<dbReference type="HOGENOM" id="CLU_3112607_0_0_1"/>
<sequence>PYIPQEYYHLFLSLSTEETRGHKNTYQVKQKHLVQSRVPNAVDLAPLLAKE</sequence>